<evidence type="ECO:0000313" key="2">
    <source>
        <dbReference type="Proteomes" id="UP000814140"/>
    </source>
</evidence>
<feature type="non-terminal residue" evidence="1">
    <location>
        <position position="74"/>
    </location>
</feature>
<keyword evidence="2" id="KW-1185">Reference proteome</keyword>
<organism evidence="1 2">
    <name type="scientific">Artomyces pyxidatus</name>
    <dbReference type="NCBI Taxonomy" id="48021"/>
    <lineage>
        <taxon>Eukaryota</taxon>
        <taxon>Fungi</taxon>
        <taxon>Dikarya</taxon>
        <taxon>Basidiomycota</taxon>
        <taxon>Agaricomycotina</taxon>
        <taxon>Agaricomycetes</taxon>
        <taxon>Russulales</taxon>
        <taxon>Auriscalpiaceae</taxon>
        <taxon>Artomyces</taxon>
    </lineage>
</organism>
<feature type="non-terminal residue" evidence="1">
    <location>
        <position position="1"/>
    </location>
</feature>
<dbReference type="Proteomes" id="UP000814140">
    <property type="component" value="Unassembled WGS sequence"/>
</dbReference>
<sequence>HFNFPKLRALRYYVASIRKLGTTDNYNTEVTEHLHIDLARNAYRASNKQDYFEQMALWLERREKIVTFESRYEW</sequence>
<evidence type="ECO:0000313" key="1">
    <source>
        <dbReference type="EMBL" id="KAI0055469.1"/>
    </source>
</evidence>
<name>A0ACB8SGG9_9AGAM</name>
<reference evidence="1" key="2">
    <citation type="journal article" date="2022" name="New Phytol.">
        <title>Evolutionary transition to the ectomycorrhizal habit in the genomes of a hyperdiverse lineage of mushroom-forming fungi.</title>
        <authorList>
            <person name="Looney B."/>
            <person name="Miyauchi S."/>
            <person name="Morin E."/>
            <person name="Drula E."/>
            <person name="Courty P.E."/>
            <person name="Kohler A."/>
            <person name="Kuo A."/>
            <person name="LaButti K."/>
            <person name="Pangilinan J."/>
            <person name="Lipzen A."/>
            <person name="Riley R."/>
            <person name="Andreopoulos W."/>
            <person name="He G."/>
            <person name="Johnson J."/>
            <person name="Nolan M."/>
            <person name="Tritt A."/>
            <person name="Barry K.W."/>
            <person name="Grigoriev I.V."/>
            <person name="Nagy L.G."/>
            <person name="Hibbett D."/>
            <person name="Henrissat B."/>
            <person name="Matheny P.B."/>
            <person name="Labbe J."/>
            <person name="Martin F.M."/>
        </authorList>
    </citation>
    <scope>NUCLEOTIDE SEQUENCE</scope>
    <source>
        <strain evidence="1">HHB10654</strain>
    </source>
</reference>
<protein>
    <submittedName>
        <fullName evidence="1">Uncharacterized protein</fullName>
    </submittedName>
</protein>
<proteinExistence type="predicted"/>
<reference evidence="1" key="1">
    <citation type="submission" date="2021-03" db="EMBL/GenBank/DDBJ databases">
        <authorList>
            <consortium name="DOE Joint Genome Institute"/>
            <person name="Ahrendt S."/>
            <person name="Looney B.P."/>
            <person name="Miyauchi S."/>
            <person name="Morin E."/>
            <person name="Drula E."/>
            <person name="Courty P.E."/>
            <person name="Chicoki N."/>
            <person name="Fauchery L."/>
            <person name="Kohler A."/>
            <person name="Kuo A."/>
            <person name="Labutti K."/>
            <person name="Pangilinan J."/>
            <person name="Lipzen A."/>
            <person name="Riley R."/>
            <person name="Andreopoulos W."/>
            <person name="He G."/>
            <person name="Johnson J."/>
            <person name="Barry K.W."/>
            <person name="Grigoriev I.V."/>
            <person name="Nagy L."/>
            <person name="Hibbett D."/>
            <person name="Henrissat B."/>
            <person name="Matheny P.B."/>
            <person name="Labbe J."/>
            <person name="Martin F."/>
        </authorList>
    </citation>
    <scope>NUCLEOTIDE SEQUENCE</scope>
    <source>
        <strain evidence="1">HHB10654</strain>
    </source>
</reference>
<gene>
    <name evidence="1" type="ORF">BV25DRAFT_1775361</name>
</gene>
<accession>A0ACB8SGG9</accession>
<comment type="caution">
    <text evidence="1">The sequence shown here is derived from an EMBL/GenBank/DDBJ whole genome shotgun (WGS) entry which is preliminary data.</text>
</comment>
<dbReference type="EMBL" id="MU277290">
    <property type="protein sequence ID" value="KAI0055469.1"/>
    <property type="molecule type" value="Genomic_DNA"/>
</dbReference>